<accession>S9W1A1</accession>
<evidence type="ECO:0000256" key="1">
    <source>
        <dbReference type="ARBA" id="ARBA00004141"/>
    </source>
</evidence>
<dbReference type="SMART" id="SM01417">
    <property type="entry name" value="Solute_trans_a"/>
    <property type="match status" value="1"/>
</dbReference>
<evidence type="ECO:0000313" key="6">
    <source>
        <dbReference type="EMBL" id="EPY20226.1"/>
    </source>
</evidence>
<evidence type="ECO:0000313" key="8">
    <source>
        <dbReference type="EMBL" id="EPY33101.1"/>
    </source>
</evidence>
<feature type="transmembrane region" description="Helical" evidence="5">
    <location>
        <begin position="216"/>
        <end position="234"/>
    </location>
</feature>
<dbReference type="EMBL" id="ATMH01008866">
    <property type="protein sequence ID" value="EPY20724.1"/>
    <property type="molecule type" value="Genomic_DNA"/>
</dbReference>
<dbReference type="PANTHER" id="PTHR23423">
    <property type="entry name" value="ORGANIC SOLUTE TRANSPORTER-RELATED"/>
    <property type="match status" value="1"/>
</dbReference>
<keyword evidence="9" id="KW-1185">Reference proteome</keyword>
<reference evidence="8" key="2">
    <citation type="submission" date="2013-03" db="EMBL/GenBank/DDBJ databases">
        <authorList>
            <person name="Motta M.C.M."/>
            <person name="Martins A.C.A."/>
            <person name="Preta C.M.C.C."/>
            <person name="Silva R."/>
            <person name="de Souza S.S."/>
            <person name="Klein C.C."/>
            <person name="de Almeida L.G.P."/>
            <person name="Cunha O.L."/>
            <person name="Colabardini A.C."/>
            <person name="Lima B.A."/>
            <person name="Machado C.R."/>
            <person name="Soares C.M.A."/>
            <person name="de Menezes C.B.A."/>
            <person name="Bartolomeu D.C."/>
            <person name="Grisard E.C."/>
            <person name="Fantinatti-Garboggini F."/>
            <person name="Rodrigues-Luiz G.F."/>
            <person name="Wagner G."/>
            <person name="Goldman G.H."/>
            <person name="Fietto J.L.R."/>
            <person name="Ciapina L.P."/>
            <person name="Brocchi M."/>
            <person name="Elias M.C."/>
            <person name="Goldman M.H.S."/>
            <person name="Sagot M.-F."/>
            <person name="Pereira M."/>
            <person name="Stoco P.H."/>
            <person name="Teixeira S.M.R."/>
            <person name="de Mendonca-Neto R.P."/>
            <person name="Maciel T.E.F."/>
            <person name="Mendes T.A.O."/>
            <person name="Urmenyi T.P."/>
            <person name="Teixeira M.M.G."/>
            <person name="de Camargo E.F.P."/>
            <person name="de Sousa W."/>
            <person name="Schenkman S."/>
            <person name="de Vasconcelos A.T.R."/>
        </authorList>
    </citation>
    <scope>NUCLEOTIDE SEQUENCE</scope>
</reference>
<feature type="transmembrane region" description="Helical" evidence="5">
    <location>
        <begin position="175"/>
        <end position="196"/>
    </location>
</feature>
<evidence type="ECO:0000256" key="3">
    <source>
        <dbReference type="ARBA" id="ARBA00022989"/>
    </source>
</evidence>
<evidence type="ECO:0000313" key="9">
    <source>
        <dbReference type="Proteomes" id="UP000015354"/>
    </source>
</evidence>
<keyword evidence="3 5" id="KW-1133">Transmembrane helix</keyword>
<dbReference type="EMBL" id="ATMH01002488">
    <property type="protein sequence ID" value="EPY33101.1"/>
    <property type="molecule type" value="Genomic_DNA"/>
</dbReference>
<dbReference type="InterPro" id="IPR005178">
    <property type="entry name" value="Ostalpha/TMEM184C"/>
</dbReference>
<feature type="transmembrane region" description="Helical" evidence="5">
    <location>
        <begin position="83"/>
        <end position="101"/>
    </location>
</feature>
<dbReference type="Pfam" id="PF03619">
    <property type="entry name" value="Solute_trans_a"/>
    <property type="match status" value="1"/>
</dbReference>
<organism evidence="8 9">
    <name type="scientific">Strigomonas culicis</name>
    <dbReference type="NCBI Taxonomy" id="28005"/>
    <lineage>
        <taxon>Eukaryota</taxon>
        <taxon>Discoba</taxon>
        <taxon>Euglenozoa</taxon>
        <taxon>Kinetoplastea</taxon>
        <taxon>Metakinetoplastina</taxon>
        <taxon>Trypanosomatida</taxon>
        <taxon>Trypanosomatidae</taxon>
        <taxon>Strigomonadinae</taxon>
        <taxon>Strigomonas</taxon>
    </lineage>
</organism>
<keyword evidence="2 5" id="KW-0812">Transmembrane</keyword>
<evidence type="ECO:0000256" key="5">
    <source>
        <dbReference type="SAM" id="Phobius"/>
    </source>
</evidence>
<dbReference type="OrthoDB" id="5348404at2759"/>
<name>S9W1A1_9TRYP</name>
<dbReference type="AlphaFoldDB" id="S9W1A1"/>
<protein>
    <submittedName>
        <fullName evidence="8">F2o10.10 protein-like protein</fullName>
    </submittedName>
</protein>
<comment type="caution">
    <text evidence="8">The sequence shown here is derived from an EMBL/GenBank/DDBJ whole genome shotgun (WGS) entry which is preliminary data.</text>
</comment>
<evidence type="ECO:0000256" key="2">
    <source>
        <dbReference type="ARBA" id="ARBA00022692"/>
    </source>
</evidence>
<feature type="transmembrane region" description="Helical" evidence="5">
    <location>
        <begin position="289"/>
        <end position="310"/>
    </location>
</feature>
<feature type="transmembrane region" description="Helical" evidence="5">
    <location>
        <begin position="121"/>
        <end position="140"/>
    </location>
</feature>
<gene>
    <name evidence="8" type="ORF">STCU_02488</name>
    <name evidence="7" type="ORF">STCU_08866</name>
    <name evidence="6" type="ORF">STCU_09100</name>
</gene>
<dbReference type="GO" id="GO:0016020">
    <property type="term" value="C:membrane"/>
    <property type="evidence" value="ECO:0007669"/>
    <property type="project" value="UniProtKB-SubCell"/>
</dbReference>
<dbReference type="Proteomes" id="UP000015354">
    <property type="component" value="Unassembled WGS sequence"/>
</dbReference>
<evidence type="ECO:0000313" key="7">
    <source>
        <dbReference type="EMBL" id="EPY20724.1"/>
    </source>
</evidence>
<sequence length="373" mass="42783">MLHRMNKFLRPQRRKVYFWAGSFTCVVGLLVFIILIFRIVATGKAFVPSFIAGYCAVFASIMSIFHILEHLACFADAECQTKIVRILFMVPLYAMVSWISLLCPNGAEYLNLIRDAYESYVIYSFFQLMIALMGGIDTLYRALMVEEHPPVHHIFPFCYLEPMKVTPTFIQNCRLCLFQFMLVKPIVTIIVIILTATDHMGSGLSDLKGGSFWTTLFYNISITVAFSALLYFYVGLKDFMEGKNALMKFLCIKAVIFLSFWQGLLIQILAVTNLLPTFSYWTAEETPDAIQSLLICIEMMFISFAHRYCFGSEEYQQSGNNDAILFDDDNGRGGGDMPYDRLPPSRYSIWDNLVYTLRHEDILSDVQDIVQNR</sequence>
<keyword evidence="4 5" id="KW-0472">Membrane</keyword>
<comment type="subcellular location">
    <subcellularLocation>
        <location evidence="1">Membrane</location>
        <topology evidence="1">Multi-pass membrane protein</topology>
    </subcellularLocation>
</comment>
<feature type="transmembrane region" description="Helical" evidence="5">
    <location>
        <begin position="16"/>
        <end position="40"/>
    </location>
</feature>
<feature type="transmembrane region" description="Helical" evidence="5">
    <location>
        <begin position="246"/>
        <end position="269"/>
    </location>
</feature>
<feature type="transmembrane region" description="Helical" evidence="5">
    <location>
        <begin position="46"/>
        <end position="71"/>
    </location>
</feature>
<reference evidence="8 9" key="1">
    <citation type="journal article" date="2013" name="PLoS ONE">
        <title>Predicting the Proteins of Angomonas deanei, Strigomonas culicis and Their Respective Endosymbionts Reveals New Aspects of the Trypanosomatidae Family.</title>
        <authorList>
            <person name="Motta M.C."/>
            <person name="Martins A.C."/>
            <person name="de Souza S.S."/>
            <person name="Catta-Preta C.M."/>
            <person name="Silva R."/>
            <person name="Klein C.C."/>
            <person name="de Almeida L.G."/>
            <person name="de Lima Cunha O."/>
            <person name="Ciapina L.P."/>
            <person name="Brocchi M."/>
            <person name="Colabardini A.C."/>
            <person name="de Araujo Lima B."/>
            <person name="Machado C.R."/>
            <person name="de Almeida Soares C.M."/>
            <person name="Probst C.M."/>
            <person name="de Menezes C.B."/>
            <person name="Thompson C.E."/>
            <person name="Bartholomeu D.C."/>
            <person name="Gradia D.F."/>
            <person name="Pavoni D.P."/>
            <person name="Grisard E.C."/>
            <person name="Fantinatti-Garboggini F."/>
            <person name="Marchini F.K."/>
            <person name="Rodrigues-Luiz G.F."/>
            <person name="Wagner G."/>
            <person name="Goldman G.H."/>
            <person name="Fietto J.L."/>
            <person name="Elias M.C."/>
            <person name="Goldman M.H."/>
            <person name="Sagot M.F."/>
            <person name="Pereira M."/>
            <person name="Stoco P.H."/>
            <person name="de Mendonca-Neto R.P."/>
            <person name="Teixeira S.M."/>
            <person name="Maciel T.E."/>
            <person name="de Oliveira Mendes T.A."/>
            <person name="Urmenyi T.P."/>
            <person name="de Souza W."/>
            <person name="Schenkman S."/>
            <person name="de Vasconcelos A.T."/>
        </authorList>
    </citation>
    <scope>NUCLEOTIDE SEQUENCE [LARGE SCALE GENOMIC DNA]</scope>
</reference>
<proteinExistence type="predicted"/>
<evidence type="ECO:0000256" key="4">
    <source>
        <dbReference type="ARBA" id="ARBA00023136"/>
    </source>
</evidence>
<dbReference type="EMBL" id="ATMH01009100">
    <property type="protein sequence ID" value="EPY20226.1"/>
    <property type="molecule type" value="Genomic_DNA"/>
</dbReference>